<evidence type="ECO:0000313" key="1">
    <source>
        <dbReference type="EMBL" id="MPC16965.1"/>
    </source>
</evidence>
<name>A0A5B7D6S0_PORTR</name>
<organism evidence="1 2">
    <name type="scientific">Portunus trituberculatus</name>
    <name type="common">Swimming crab</name>
    <name type="synonym">Neptunus trituberculatus</name>
    <dbReference type="NCBI Taxonomy" id="210409"/>
    <lineage>
        <taxon>Eukaryota</taxon>
        <taxon>Metazoa</taxon>
        <taxon>Ecdysozoa</taxon>
        <taxon>Arthropoda</taxon>
        <taxon>Crustacea</taxon>
        <taxon>Multicrustacea</taxon>
        <taxon>Malacostraca</taxon>
        <taxon>Eumalacostraca</taxon>
        <taxon>Eucarida</taxon>
        <taxon>Decapoda</taxon>
        <taxon>Pleocyemata</taxon>
        <taxon>Brachyura</taxon>
        <taxon>Eubrachyura</taxon>
        <taxon>Portunoidea</taxon>
        <taxon>Portunidae</taxon>
        <taxon>Portuninae</taxon>
        <taxon>Portunus</taxon>
    </lineage>
</organism>
<sequence length="113" mass="12619">MESDSPSRNPTRAPSKTPIVLGRRSHWTSTELPRLSVAVDRVKPAYLLQDVTDKAAATTMSAVCTATTQLGLRRKKRVSFLLPQICKRALISAPPLLSFERTSKSRAEERERQ</sequence>
<protein>
    <submittedName>
        <fullName evidence="1">Uncharacterized protein</fullName>
    </submittedName>
</protein>
<proteinExistence type="predicted"/>
<dbReference type="AlphaFoldDB" id="A0A5B7D6S0"/>
<evidence type="ECO:0000313" key="2">
    <source>
        <dbReference type="Proteomes" id="UP000324222"/>
    </source>
</evidence>
<dbReference type="Proteomes" id="UP000324222">
    <property type="component" value="Unassembled WGS sequence"/>
</dbReference>
<comment type="caution">
    <text evidence="1">The sequence shown here is derived from an EMBL/GenBank/DDBJ whole genome shotgun (WGS) entry which is preliminary data.</text>
</comment>
<dbReference type="EMBL" id="VSRR010000551">
    <property type="protein sequence ID" value="MPC16965.1"/>
    <property type="molecule type" value="Genomic_DNA"/>
</dbReference>
<keyword evidence="2" id="KW-1185">Reference proteome</keyword>
<accession>A0A5B7D6S0</accession>
<reference evidence="1 2" key="1">
    <citation type="submission" date="2019-05" db="EMBL/GenBank/DDBJ databases">
        <title>Another draft genome of Portunus trituberculatus and its Hox gene families provides insights of decapod evolution.</title>
        <authorList>
            <person name="Jeong J.-H."/>
            <person name="Song I."/>
            <person name="Kim S."/>
            <person name="Choi T."/>
            <person name="Kim D."/>
            <person name="Ryu S."/>
            <person name="Kim W."/>
        </authorList>
    </citation>
    <scope>NUCLEOTIDE SEQUENCE [LARGE SCALE GENOMIC DNA]</scope>
    <source>
        <tissue evidence="1">Muscle</tissue>
    </source>
</reference>
<gene>
    <name evidence="1" type="ORF">E2C01_009808</name>
</gene>